<dbReference type="InterPro" id="IPR013783">
    <property type="entry name" value="Ig-like_fold"/>
</dbReference>
<evidence type="ECO:0000256" key="1">
    <source>
        <dbReference type="SAM" id="SignalP"/>
    </source>
</evidence>
<dbReference type="InterPro" id="IPR036179">
    <property type="entry name" value="Ig-like_dom_sf"/>
</dbReference>
<feature type="chain" id="PRO_5027005242" evidence="1">
    <location>
        <begin position="23"/>
        <end position="277"/>
    </location>
</feature>
<reference evidence="3" key="1">
    <citation type="submission" date="2025-08" db="UniProtKB">
        <authorList>
            <consortium name="RefSeq"/>
        </authorList>
    </citation>
    <scope>IDENTIFICATION</scope>
    <source>
        <tissue evidence="3">Thorax and Abdomen</tissue>
    </source>
</reference>
<protein>
    <submittedName>
        <fullName evidence="3">Uncharacterized protein LOC107219977 isoform X2</fullName>
    </submittedName>
</protein>
<evidence type="ECO:0000313" key="2">
    <source>
        <dbReference type="Proteomes" id="UP000829291"/>
    </source>
</evidence>
<dbReference type="SUPFAM" id="SSF48726">
    <property type="entry name" value="Immunoglobulin"/>
    <property type="match status" value="1"/>
</dbReference>
<sequence length="277" mass="31355">MWKLDWRIVLCVILVASQVKDASQVKITRHTVPDFVESGKEDFVILDCDYDLEKTPSEGLVVKWFRNEVELVYQWINARDEKDTDGWKKPQSVPPFDKYVDLRYKASEDKSKMWRAIKLRNPTPELTGNYTCTVFGVAGNEATSKKPMVVYSTGKNFSLIQSKKSVNGTEGVELTCFAEDLYPRPNLQIYVEGVEQIQRPEVTQSVDNMLYAISSRILLKDKDLPEEVTVGCNLTIPEARYSVSDDSVYYPGNAVSSIPNGLMILLVNTLVVCSSIF</sequence>
<dbReference type="GeneID" id="107219977"/>
<keyword evidence="1" id="KW-0732">Signal</keyword>
<accession>A0A6J0BG89</accession>
<dbReference type="PANTHER" id="PTHR21261">
    <property type="entry name" value="BEAT PROTEIN"/>
    <property type="match status" value="1"/>
</dbReference>
<dbReference type="Gene3D" id="2.60.40.10">
    <property type="entry name" value="Immunoglobulins"/>
    <property type="match status" value="2"/>
</dbReference>
<dbReference type="OrthoDB" id="6478865at2759"/>
<gene>
    <name evidence="3" type="primary">LOC107219977</name>
</gene>
<dbReference type="RefSeq" id="XP_015513844.1">
    <property type="nucleotide sequence ID" value="XM_015658358.2"/>
</dbReference>
<organism evidence="3">
    <name type="scientific">Neodiprion lecontei</name>
    <name type="common">Redheaded pine sawfly</name>
    <dbReference type="NCBI Taxonomy" id="441921"/>
    <lineage>
        <taxon>Eukaryota</taxon>
        <taxon>Metazoa</taxon>
        <taxon>Ecdysozoa</taxon>
        <taxon>Arthropoda</taxon>
        <taxon>Hexapoda</taxon>
        <taxon>Insecta</taxon>
        <taxon>Pterygota</taxon>
        <taxon>Neoptera</taxon>
        <taxon>Endopterygota</taxon>
        <taxon>Hymenoptera</taxon>
        <taxon>Tenthredinoidea</taxon>
        <taxon>Diprionidae</taxon>
        <taxon>Diprioninae</taxon>
        <taxon>Neodiprion</taxon>
    </lineage>
</organism>
<keyword evidence="2" id="KW-1185">Reference proteome</keyword>
<dbReference type="PANTHER" id="PTHR21261:SF2">
    <property type="entry name" value="GH04238P-RELATED"/>
    <property type="match status" value="1"/>
</dbReference>
<evidence type="ECO:0000313" key="3">
    <source>
        <dbReference type="RefSeq" id="XP_015513844.1"/>
    </source>
</evidence>
<name>A0A6J0BG89_NEOLC</name>
<dbReference type="AlphaFoldDB" id="A0A6J0BG89"/>
<feature type="signal peptide" evidence="1">
    <location>
        <begin position="1"/>
        <end position="22"/>
    </location>
</feature>
<dbReference type="Proteomes" id="UP000829291">
    <property type="component" value="Chromosome 7"/>
</dbReference>
<proteinExistence type="predicted"/>